<keyword evidence="3" id="KW-0067">ATP-binding</keyword>
<dbReference type="Pfam" id="PF13581">
    <property type="entry name" value="HATPase_c_2"/>
    <property type="match status" value="1"/>
</dbReference>
<dbReference type="PANTHER" id="PTHR35526:SF3">
    <property type="entry name" value="ANTI-SIGMA-F FACTOR RSBW"/>
    <property type="match status" value="1"/>
</dbReference>
<evidence type="ECO:0000256" key="1">
    <source>
        <dbReference type="ARBA" id="ARBA00022527"/>
    </source>
</evidence>
<dbReference type="CDD" id="cd16936">
    <property type="entry name" value="HATPase_RsbW-like"/>
    <property type="match status" value="1"/>
</dbReference>
<dbReference type="InterPro" id="IPR003594">
    <property type="entry name" value="HATPase_dom"/>
</dbReference>
<comment type="caution">
    <text evidence="3">The sequence shown here is derived from an EMBL/GenBank/DDBJ whole genome shotgun (WGS) entry which is preliminary data.</text>
</comment>
<dbReference type="Gene3D" id="3.30.565.10">
    <property type="entry name" value="Histidine kinase-like ATPase, C-terminal domain"/>
    <property type="match status" value="1"/>
</dbReference>
<keyword evidence="4" id="KW-1185">Reference proteome</keyword>
<proteinExistence type="predicted"/>
<reference evidence="3 4" key="1">
    <citation type="submission" date="2019-10" db="EMBL/GenBank/DDBJ databases">
        <title>Georgenia wutianyii sp. nov. and Georgenia yuyongxinii sp. nov. isolated from plateau pika (Ochotona curzoniae) in the Qinghai-Tibet plateau of China.</title>
        <authorList>
            <person name="Tian Z."/>
        </authorList>
    </citation>
    <scope>NUCLEOTIDE SEQUENCE [LARGE SCALE GENOMIC DNA]</scope>
    <source>
        <strain evidence="3 4">DSM 21501</strain>
    </source>
</reference>
<keyword evidence="1" id="KW-0723">Serine/threonine-protein kinase</keyword>
<organism evidence="3 4">
    <name type="scientific">Georgenia thermotolerans</name>
    <dbReference type="NCBI Taxonomy" id="527326"/>
    <lineage>
        <taxon>Bacteria</taxon>
        <taxon>Bacillati</taxon>
        <taxon>Actinomycetota</taxon>
        <taxon>Actinomycetes</taxon>
        <taxon>Micrococcales</taxon>
        <taxon>Bogoriellaceae</taxon>
        <taxon>Georgenia</taxon>
    </lineage>
</organism>
<dbReference type="Proteomes" id="UP000451860">
    <property type="component" value="Unassembled WGS sequence"/>
</dbReference>
<dbReference type="GO" id="GO:0004674">
    <property type="term" value="F:protein serine/threonine kinase activity"/>
    <property type="evidence" value="ECO:0007669"/>
    <property type="project" value="UniProtKB-KW"/>
</dbReference>
<evidence type="ECO:0000313" key="3">
    <source>
        <dbReference type="EMBL" id="KAE8765768.1"/>
    </source>
</evidence>
<keyword evidence="1" id="KW-0418">Kinase</keyword>
<keyword evidence="3" id="KW-0547">Nucleotide-binding</keyword>
<dbReference type="RefSeq" id="WP_152200266.1">
    <property type="nucleotide sequence ID" value="NZ_VUKF01000003.1"/>
</dbReference>
<dbReference type="AlphaFoldDB" id="A0A7J5UU25"/>
<dbReference type="GO" id="GO:0005524">
    <property type="term" value="F:ATP binding"/>
    <property type="evidence" value="ECO:0007669"/>
    <property type="project" value="UniProtKB-KW"/>
</dbReference>
<gene>
    <name evidence="3" type="ORF">GB883_02335</name>
</gene>
<dbReference type="PANTHER" id="PTHR35526">
    <property type="entry name" value="ANTI-SIGMA-F FACTOR RSBW-RELATED"/>
    <property type="match status" value="1"/>
</dbReference>
<name>A0A7J5UU25_9MICO</name>
<dbReference type="SUPFAM" id="SSF55874">
    <property type="entry name" value="ATPase domain of HSP90 chaperone/DNA topoisomerase II/histidine kinase"/>
    <property type="match status" value="1"/>
</dbReference>
<sequence>MTASLSSPSTYPPEEFERLARWVLDGPKQLAGLRAGLTDRLREAGAPYSGGLTGVADQMVLVASELATNALVHGLPPTLVDLMATDAEFLLDVVDHAPDDTPELAEGRPLGEGGLGLQIATRMAMDVGWFTEGVGKHVWARFPRG</sequence>
<evidence type="ECO:0000259" key="2">
    <source>
        <dbReference type="Pfam" id="PF13581"/>
    </source>
</evidence>
<dbReference type="InterPro" id="IPR050267">
    <property type="entry name" value="Anti-sigma-factor_SerPK"/>
</dbReference>
<dbReference type="InterPro" id="IPR036890">
    <property type="entry name" value="HATPase_C_sf"/>
</dbReference>
<protein>
    <submittedName>
        <fullName evidence="3">ATP-binding protein</fullName>
    </submittedName>
</protein>
<feature type="domain" description="Histidine kinase/HSP90-like ATPase" evidence="2">
    <location>
        <begin position="28"/>
        <end position="141"/>
    </location>
</feature>
<accession>A0A7J5UU25</accession>
<dbReference type="EMBL" id="WHJE01000005">
    <property type="protein sequence ID" value="KAE8765768.1"/>
    <property type="molecule type" value="Genomic_DNA"/>
</dbReference>
<dbReference type="OrthoDB" id="3297757at2"/>
<evidence type="ECO:0000313" key="4">
    <source>
        <dbReference type="Proteomes" id="UP000451860"/>
    </source>
</evidence>
<keyword evidence="1" id="KW-0808">Transferase</keyword>